<dbReference type="InterPro" id="IPR050090">
    <property type="entry name" value="Tyrosine_recombinase_XerCD"/>
</dbReference>
<dbReference type="EMBL" id="CP050124">
    <property type="protein sequence ID" value="QIP39726.1"/>
    <property type="molecule type" value="Genomic_DNA"/>
</dbReference>
<gene>
    <name evidence="6" type="ORF">G9444_2415</name>
    <name evidence="7" type="ORF">G9444_2482</name>
</gene>
<keyword evidence="1 3" id="KW-0238">DNA-binding</keyword>
<evidence type="ECO:0000256" key="2">
    <source>
        <dbReference type="ARBA" id="ARBA00023172"/>
    </source>
</evidence>
<evidence type="ECO:0000259" key="5">
    <source>
        <dbReference type="PROSITE" id="PS51900"/>
    </source>
</evidence>
<dbReference type="RefSeq" id="WP_166502057.1">
    <property type="nucleotide sequence ID" value="NZ_CP050124.1"/>
</dbReference>
<name>A0A6G9CSP5_RHOER</name>
<dbReference type="GO" id="GO:0003677">
    <property type="term" value="F:DNA binding"/>
    <property type="evidence" value="ECO:0007669"/>
    <property type="project" value="UniProtKB-UniRule"/>
</dbReference>
<reference evidence="7 8" key="1">
    <citation type="submission" date="2020-03" db="EMBL/GenBank/DDBJ databases">
        <title>Screen low temperature-resistant strains for efficient degradation of petroleum hydrocarbons under the low temperature.</title>
        <authorList>
            <person name="Wang Y."/>
            <person name="Chen J."/>
        </authorList>
    </citation>
    <scope>NUCLEOTIDE SEQUENCE [LARGE SCALE GENOMIC DNA]</scope>
    <source>
        <strain evidence="7 8">KB1</strain>
    </source>
</reference>
<dbReference type="GO" id="GO:0006310">
    <property type="term" value="P:DNA recombination"/>
    <property type="evidence" value="ECO:0007669"/>
    <property type="project" value="UniProtKB-KW"/>
</dbReference>
<feature type="domain" description="Core-binding (CB)" evidence="5">
    <location>
        <begin position="79"/>
        <end position="160"/>
    </location>
</feature>
<feature type="domain" description="Tyr recombinase" evidence="4">
    <location>
        <begin position="205"/>
        <end position="405"/>
    </location>
</feature>
<dbReference type="Gene3D" id="1.10.150.130">
    <property type="match status" value="1"/>
</dbReference>
<dbReference type="InterPro" id="IPR002104">
    <property type="entry name" value="Integrase_catalytic"/>
</dbReference>
<organism evidence="7 8">
    <name type="scientific">Rhodococcus erythropolis</name>
    <name type="common">Arthrobacter picolinophilus</name>
    <dbReference type="NCBI Taxonomy" id="1833"/>
    <lineage>
        <taxon>Bacteria</taxon>
        <taxon>Bacillati</taxon>
        <taxon>Actinomycetota</taxon>
        <taxon>Actinomycetes</taxon>
        <taxon>Mycobacteriales</taxon>
        <taxon>Nocardiaceae</taxon>
        <taxon>Rhodococcus</taxon>
        <taxon>Rhodococcus erythropolis group</taxon>
    </lineage>
</organism>
<dbReference type="InterPro" id="IPR011010">
    <property type="entry name" value="DNA_brk_join_enz"/>
</dbReference>
<dbReference type="PROSITE" id="PS51898">
    <property type="entry name" value="TYR_RECOMBINASE"/>
    <property type="match status" value="1"/>
</dbReference>
<evidence type="ECO:0000313" key="6">
    <source>
        <dbReference type="EMBL" id="QIP39659.1"/>
    </source>
</evidence>
<dbReference type="PROSITE" id="PS51900">
    <property type="entry name" value="CB"/>
    <property type="match status" value="1"/>
</dbReference>
<accession>A0A6G9CSP5</accession>
<dbReference type="Gene3D" id="1.10.443.10">
    <property type="entry name" value="Intergrase catalytic core"/>
    <property type="match status" value="1"/>
</dbReference>
<keyword evidence="2" id="KW-0233">DNA recombination</keyword>
<protein>
    <submittedName>
        <fullName evidence="7">Site-specific recombinase XerD</fullName>
    </submittedName>
</protein>
<dbReference type="SUPFAM" id="SSF56349">
    <property type="entry name" value="DNA breaking-rejoining enzymes"/>
    <property type="match status" value="1"/>
</dbReference>
<dbReference type="Pfam" id="PF00589">
    <property type="entry name" value="Phage_integrase"/>
    <property type="match status" value="1"/>
</dbReference>
<dbReference type="GO" id="GO:0015074">
    <property type="term" value="P:DNA integration"/>
    <property type="evidence" value="ECO:0007669"/>
    <property type="project" value="InterPro"/>
</dbReference>
<evidence type="ECO:0000313" key="8">
    <source>
        <dbReference type="Proteomes" id="UP000502345"/>
    </source>
</evidence>
<dbReference type="EMBL" id="CP050124">
    <property type="protein sequence ID" value="QIP39659.1"/>
    <property type="molecule type" value="Genomic_DNA"/>
</dbReference>
<dbReference type="CDD" id="cd01189">
    <property type="entry name" value="INT_ICEBs1_C_like"/>
    <property type="match status" value="1"/>
</dbReference>
<dbReference type="InterPro" id="IPR013762">
    <property type="entry name" value="Integrase-like_cat_sf"/>
</dbReference>
<dbReference type="InterPro" id="IPR010998">
    <property type="entry name" value="Integrase_recombinase_N"/>
</dbReference>
<evidence type="ECO:0000313" key="7">
    <source>
        <dbReference type="EMBL" id="QIP39726.1"/>
    </source>
</evidence>
<dbReference type="AlphaFoldDB" id="A0A6G9CSP5"/>
<evidence type="ECO:0000256" key="3">
    <source>
        <dbReference type="PROSITE-ProRule" id="PRU01248"/>
    </source>
</evidence>
<dbReference type="InterPro" id="IPR044068">
    <property type="entry name" value="CB"/>
</dbReference>
<dbReference type="PANTHER" id="PTHR30349">
    <property type="entry name" value="PHAGE INTEGRASE-RELATED"/>
    <property type="match status" value="1"/>
</dbReference>
<sequence length="412" mass="46540">MPRPRLPVGEHGKISRRQLDDGRWVASCWVRDEDGKRRHVTKTTPPNTRDRTGAVAERTLTDSLKTRHIDHNSRLNATSTIHQLWTEFWKQLLTQGRSHNTLRDYDRQSKAILTRFGDLHIREVTTQALDTFIQDVANQRGVPTARKNRTILLGMFKIAVRFKAIDINPIRELSSIEGKRKKQAQSLDAESLAQLLRDLRTSKVPCPVVLSQYQIDRGQKTTDTHIPTVAEFCASNDMADIITLFAATGCRISELLAIRINEDIDLDAKTASVTGQIVRIRGQGLVRQDLTKSEAGDGRVLPLPQFAVDMLKRRRQDSTYVFESRAGTILDPETVQRRWRQIRTALDLEWVTTHTFRKSVATILDDEGLSARQAADQLGHAQVSMTTDVYFGRGRVHPAVANALDAAITRKS</sequence>
<evidence type="ECO:0000256" key="1">
    <source>
        <dbReference type="ARBA" id="ARBA00023125"/>
    </source>
</evidence>
<proteinExistence type="predicted"/>
<evidence type="ECO:0000259" key="4">
    <source>
        <dbReference type="PROSITE" id="PS51898"/>
    </source>
</evidence>
<dbReference type="Proteomes" id="UP000502345">
    <property type="component" value="Chromosome"/>
</dbReference>